<organism evidence="6 7">
    <name type="scientific">Clostridium bovifaecis</name>
    <dbReference type="NCBI Taxonomy" id="2184719"/>
    <lineage>
        <taxon>Bacteria</taxon>
        <taxon>Bacillati</taxon>
        <taxon>Bacillota</taxon>
        <taxon>Clostridia</taxon>
        <taxon>Eubacteriales</taxon>
        <taxon>Clostridiaceae</taxon>
        <taxon>Clostridium</taxon>
    </lineage>
</organism>
<sequence length="343" mass="38163">MKKKKIFSSLIAVLMASSLFAGCGKSTAANSSNGGSEKTYTMKIASILSDNDPETLGLKKFQELVQSKSQGKIKVELYPNAQLGAAETYLDTLRAGTIQMASPGSVMAQLQPMVGAPEMPYLFRDWDHARKVLTDPQYTDKLTEGMIEKNGIRALGFAPRSFRVMTFNKSVNKYDDLKGLRLRTPNIPFYIEYAKGVGASPVALPLTELFSALEQHVVDGQENPYSTIETSKLYEVQKYALESNHIFTVHGWYMNEKFFQSLPDELQTALTDAAKEAIDYTFDISIKAEKDSKAALEKAGVKIVVPDDQFKKQLNDAKAASREYVYKQYPGSEEWAKIVEAVK</sequence>
<evidence type="ECO:0000313" key="7">
    <source>
        <dbReference type="Proteomes" id="UP000422764"/>
    </source>
</evidence>
<dbReference type="InterPro" id="IPR038404">
    <property type="entry name" value="TRAP_DctP_sf"/>
</dbReference>
<evidence type="ECO:0000256" key="3">
    <source>
        <dbReference type="ARBA" id="ARBA00022448"/>
    </source>
</evidence>
<dbReference type="CDD" id="cd13603">
    <property type="entry name" value="PBP2_TRAP_Siap_TeaA_like"/>
    <property type="match status" value="1"/>
</dbReference>
<feature type="chain" id="PRO_5039306795" evidence="5">
    <location>
        <begin position="22"/>
        <end position="343"/>
    </location>
</feature>
<evidence type="ECO:0000256" key="1">
    <source>
        <dbReference type="ARBA" id="ARBA00004196"/>
    </source>
</evidence>
<evidence type="ECO:0000256" key="5">
    <source>
        <dbReference type="SAM" id="SignalP"/>
    </source>
</evidence>
<name>A0A6I6EYQ6_9CLOT</name>
<protein>
    <submittedName>
        <fullName evidence="6">DctP family TRAP transporter solute-binding subunit</fullName>
    </submittedName>
</protein>
<dbReference type="GO" id="GO:0030288">
    <property type="term" value="C:outer membrane-bounded periplasmic space"/>
    <property type="evidence" value="ECO:0007669"/>
    <property type="project" value="InterPro"/>
</dbReference>
<dbReference type="PANTHER" id="PTHR33376:SF4">
    <property type="entry name" value="SIALIC ACID-BINDING PERIPLASMIC PROTEIN SIAP"/>
    <property type="match status" value="1"/>
</dbReference>
<dbReference type="GO" id="GO:0055085">
    <property type="term" value="P:transmembrane transport"/>
    <property type="evidence" value="ECO:0007669"/>
    <property type="project" value="InterPro"/>
</dbReference>
<dbReference type="NCBIfam" id="TIGR00787">
    <property type="entry name" value="dctP"/>
    <property type="match status" value="1"/>
</dbReference>
<comment type="subcellular location">
    <subcellularLocation>
        <location evidence="1">Cell envelope</location>
    </subcellularLocation>
</comment>
<accession>A0A6I6EYQ6</accession>
<dbReference type="NCBIfam" id="NF037995">
    <property type="entry name" value="TRAP_S1"/>
    <property type="match status" value="1"/>
</dbReference>
<dbReference type="Proteomes" id="UP000422764">
    <property type="component" value="Chromosome"/>
</dbReference>
<evidence type="ECO:0000256" key="4">
    <source>
        <dbReference type="ARBA" id="ARBA00022729"/>
    </source>
</evidence>
<evidence type="ECO:0000313" key="6">
    <source>
        <dbReference type="EMBL" id="QGU96076.1"/>
    </source>
</evidence>
<dbReference type="PIRSF" id="PIRSF006470">
    <property type="entry name" value="DctB"/>
    <property type="match status" value="1"/>
</dbReference>
<dbReference type="Gene3D" id="3.40.190.170">
    <property type="entry name" value="Bacterial extracellular solute-binding protein, family 7"/>
    <property type="match status" value="1"/>
</dbReference>
<keyword evidence="7" id="KW-1185">Reference proteome</keyword>
<gene>
    <name evidence="6" type="ORF">GOM49_14110</name>
</gene>
<dbReference type="AlphaFoldDB" id="A0A6I6EYQ6"/>
<reference evidence="6 7" key="1">
    <citation type="submission" date="2019-12" db="EMBL/GenBank/DDBJ databases">
        <title>Genome sequenceing of Clostridium bovifaecis.</title>
        <authorList>
            <person name="Yao Y."/>
        </authorList>
    </citation>
    <scope>NUCLEOTIDE SEQUENCE [LARGE SCALE GENOMIC DNA]</scope>
    <source>
        <strain evidence="6 7">BXX</strain>
    </source>
</reference>
<dbReference type="InterPro" id="IPR018389">
    <property type="entry name" value="DctP_fam"/>
</dbReference>
<dbReference type="PROSITE" id="PS51257">
    <property type="entry name" value="PROKAR_LIPOPROTEIN"/>
    <property type="match status" value="1"/>
</dbReference>
<keyword evidence="3" id="KW-0813">Transport</keyword>
<dbReference type="Pfam" id="PF03480">
    <property type="entry name" value="DctP"/>
    <property type="match status" value="1"/>
</dbReference>
<keyword evidence="4 5" id="KW-0732">Signal</keyword>
<dbReference type="PANTHER" id="PTHR33376">
    <property type="match status" value="1"/>
</dbReference>
<comment type="similarity">
    <text evidence="2">Belongs to the bacterial solute-binding protein 7 family.</text>
</comment>
<proteinExistence type="inferred from homology"/>
<dbReference type="InterPro" id="IPR004682">
    <property type="entry name" value="TRAP_DctP"/>
</dbReference>
<evidence type="ECO:0000256" key="2">
    <source>
        <dbReference type="ARBA" id="ARBA00009023"/>
    </source>
</evidence>
<feature type="signal peptide" evidence="5">
    <location>
        <begin position="1"/>
        <end position="21"/>
    </location>
</feature>
<dbReference type="EMBL" id="CP046522">
    <property type="protein sequence ID" value="QGU96076.1"/>
    <property type="molecule type" value="Genomic_DNA"/>
</dbReference>